<feature type="region of interest" description="Disordered" evidence="3">
    <location>
        <begin position="203"/>
        <end position="227"/>
    </location>
</feature>
<evidence type="ECO:0000256" key="2">
    <source>
        <dbReference type="ARBA" id="ARBA00023172"/>
    </source>
</evidence>
<evidence type="ECO:0000259" key="4">
    <source>
        <dbReference type="PROSITE" id="PS51736"/>
    </source>
</evidence>
<evidence type="ECO:0000256" key="3">
    <source>
        <dbReference type="SAM" id="MobiDB-lite"/>
    </source>
</evidence>
<dbReference type="InterPro" id="IPR025827">
    <property type="entry name" value="Zn_ribbon_recom_dom"/>
</dbReference>
<dbReference type="SUPFAM" id="SSF53041">
    <property type="entry name" value="Resolvase-like"/>
    <property type="match status" value="1"/>
</dbReference>
<accession>A0A3D9STI7</accession>
<dbReference type="PROSITE" id="PS51737">
    <property type="entry name" value="RECOMBINASE_DNA_BIND"/>
    <property type="match status" value="1"/>
</dbReference>
<evidence type="ECO:0000256" key="1">
    <source>
        <dbReference type="ARBA" id="ARBA00023125"/>
    </source>
</evidence>
<gene>
    <name evidence="6" type="ORF">DFJ69_4614</name>
</gene>
<dbReference type="InterPro" id="IPR006119">
    <property type="entry name" value="Resolv_N"/>
</dbReference>
<name>A0A3D9STI7_9ACTN</name>
<feature type="compositionally biased region" description="Basic and acidic residues" evidence="3">
    <location>
        <begin position="218"/>
        <end position="227"/>
    </location>
</feature>
<dbReference type="InterPro" id="IPR050639">
    <property type="entry name" value="SSR_resolvase"/>
</dbReference>
<dbReference type="Proteomes" id="UP000256661">
    <property type="component" value="Unassembled WGS sequence"/>
</dbReference>
<dbReference type="RefSeq" id="WP_116024465.1">
    <property type="nucleotide sequence ID" value="NZ_QTTT01000001.1"/>
</dbReference>
<evidence type="ECO:0000313" key="7">
    <source>
        <dbReference type="Proteomes" id="UP000256661"/>
    </source>
</evidence>
<proteinExistence type="predicted"/>
<keyword evidence="2" id="KW-0233">DNA recombination</keyword>
<dbReference type="GO" id="GO:0000150">
    <property type="term" value="F:DNA strand exchange activity"/>
    <property type="evidence" value="ECO:0007669"/>
    <property type="project" value="InterPro"/>
</dbReference>
<dbReference type="InterPro" id="IPR038109">
    <property type="entry name" value="DNA_bind_recomb_sf"/>
</dbReference>
<dbReference type="SMART" id="SM00857">
    <property type="entry name" value="Resolvase"/>
    <property type="match status" value="1"/>
</dbReference>
<dbReference type="CDD" id="cd00338">
    <property type="entry name" value="Ser_Recombinase"/>
    <property type="match status" value="1"/>
</dbReference>
<evidence type="ECO:0000259" key="5">
    <source>
        <dbReference type="PROSITE" id="PS51737"/>
    </source>
</evidence>
<feature type="domain" description="Recombinase" evidence="5">
    <location>
        <begin position="162"/>
        <end position="297"/>
    </location>
</feature>
<dbReference type="GO" id="GO:0003677">
    <property type="term" value="F:DNA binding"/>
    <property type="evidence" value="ECO:0007669"/>
    <property type="project" value="UniProtKB-KW"/>
</dbReference>
<dbReference type="Gene3D" id="3.40.50.1390">
    <property type="entry name" value="Resolvase, N-terminal catalytic domain"/>
    <property type="match status" value="1"/>
</dbReference>
<protein>
    <submittedName>
        <fullName evidence="6">Site-specific DNA recombinase</fullName>
    </submittedName>
</protein>
<dbReference type="OrthoDB" id="4367319at2"/>
<dbReference type="PROSITE" id="PS51736">
    <property type="entry name" value="RECOMBINASES_3"/>
    <property type="match status" value="1"/>
</dbReference>
<dbReference type="Pfam" id="PF13408">
    <property type="entry name" value="Zn_ribbon_recom"/>
    <property type="match status" value="1"/>
</dbReference>
<reference evidence="6 7" key="1">
    <citation type="submission" date="2018-08" db="EMBL/GenBank/DDBJ databases">
        <title>Sequencing the genomes of 1000 actinobacteria strains.</title>
        <authorList>
            <person name="Klenk H.-P."/>
        </authorList>
    </citation>
    <scope>NUCLEOTIDE SEQUENCE [LARGE SCALE GENOMIC DNA]</scope>
    <source>
        <strain evidence="6 7">DSM 43927</strain>
    </source>
</reference>
<dbReference type="PANTHER" id="PTHR30461:SF2">
    <property type="entry name" value="SERINE RECOMBINASE PINE-RELATED"/>
    <property type="match status" value="1"/>
</dbReference>
<sequence>MVSKAGKRVLGVVRLSNLTDSTSSPDRQKQKVEQWAGLHDANVVGIAEDLDVSAISASPWDRPSLRKWLDRPEDYDVIVAWKLDRLARKTKDFLELLEWADKHAVQIVAVDDGIDLSTDIGRMVATILSVFAEFEGKTMKVRAKQTYEHNIRAGKWRGGFVPYGYQPMQTAEGWGLEPHPVTSEIIRDVIRRIIEGESANSVTEDLNRRKVPSSLDQQRIDQGKEPKGSLWRVGNLLKMLRSKTLLGQYEAEGSQYRDGQRKVITGDDGLPVQRAEPLIPLQTWEELQERLEKNSNKRSGNRRGGSLLRQVAFCAICQRPMYTVTGRGGTYYRCASRAVGSYDCGNRTVKAVELETILEDDILYKVGDLERMERVIIPGEDHTQALEQTKRAMEDVRKEKDQGFYDYVGGEDEYQGRMSQLLTTRKKLEALPQRPTRVEWRGTGETFREYWSRLSVEEKGRYLRDCGIRIDVLRWPGDAVPVLPDLEDPYPDGPKAKFIDGATYSLGSRYPKGKGRPSAITSVHLGDLVDLYSRATGLDRDSAEAQEWAKKVTTQPSEEEHRRIWQELMNEASAQ</sequence>
<dbReference type="Pfam" id="PF00239">
    <property type="entry name" value="Resolvase"/>
    <property type="match status" value="1"/>
</dbReference>
<keyword evidence="7" id="KW-1185">Reference proteome</keyword>
<dbReference type="PANTHER" id="PTHR30461">
    <property type="entry name" value="DNA-INVERTASE FROM LAMBDOID PROPHAGE"/>
    <property type="match status" value="1"/>
</dbReference>
<keyword evidence="1" id="KW-0238">DNA-binding</keyword>
<dbReference type="InterPro" id="IPR036162">
    <property type="entry name" value="Resolvase-like_N_sf"/>
</dbReference>
<dbReference type="InterPro" id="IPR011109">
    <property type="entry name" value="DNA_bind_recombinase_dom"/>
</dbReference>
<dbReference type="Gene3D" id="3.90.1750.20">
    <property type="entry name" value="Putative Large Serine Recombinase, Chain B, Domain 2"/>
    <property type="match status" value="1"/>
</dbReference>
<dbReference type="AlphaFoldDB" id="A0A3D9STI7"/>
<organism evidence="6 7">
    <name type="scientific">Thermomonospora umbrina</name>
    <dbReference type="NCBI Taxonomy" id="111806"/>
    <lineage>
        <taxon>Bacteria</taxon>
        <taxon>Bacillati</taxon>
        <taxon>Actinomycetota</taxon>
        <taxon>Actinomycetes</taxon>
        <taxon>Streptosporangiales</taxon>
        <taxon>Thermomonosporaceae</taxon>
        <taxon>Thermomonospora</taxon>
    </lineage>
</organism>
<feature type="domain" description="Resolvase/invertase-type recombinase catalytic" evidence="4">
    <location>
        <begin position="8"/>
        <end position="154"/>
    </location>
</feature>
<dbReference type="EMBL" id="QTTT01000001">
    <property type="protein sequence ID" value="REE99108.1"/>
    <property type="molecule type" value="Genomic_DNA"/>
</dbReference>
<comment type="caution">
    <text evidence="6">The sequence shown here is derived from an EMBL/GenBank/DDBJ whole genome shotgun (WGS) entry which is preliminary data.</text>
</comment>
<evidence type="ECO:0000313" key="6">
    <source>
        <dbReference type="EMBL" id="REE99108.1"/>
    </source>
</evidence>
<dbReference type="Pfam" id="PF07508">
    <property type="entry name" value="Recombinase"/>
    <property type="match status" value="1"/>
</dbReference>